<feature type="transmembrane region" description="Helical" evidence="5">
    <location>
        <begin position="261"/>
        <end position="279"/>
    </location>
</feature>
<keyword evidence="2 5" id="KW-0812">Transmembrane</keyword>
<feature type="domain" description="EamA" evidence="6">
    <location>
        <begin position="6"/>
        <end position="131"/>
    </location>
</feature>
<evidence type="ECO:0000259" key="6">
    <source>
        <dbReference type="Pfam" id="PF00892"/>
    </source>
</evidence>
<protein>
    <recommendedName>
        <fullName evidence="6">EamA domain-containing protein</fullName>
    </recommendedName>
</protein>
<organism evidence="7 8">
    <name type="scientific">Emcibacter nanhaiensis</name>
    <dbReference type="NCBI Taxonomy" id="1505037"/>
    <lineage>
        <taxon>Bacteria</taxon>
        <taxon>Pseudomonadati</taxon>
        <taxon>Pseudomonadota</taxon>
        <taxon>Alphaproteobacteria</taxon>
        <taxon>Emcibacterales</taxon>
        <taxon>Emcibacteraceae</taxon>
        <taxon>Emcibacter</taxon>
    </lineage>
</organism>
<dbReference type="InterPro" id="IPR037185">
    <property type="entry name" value="EmrE-like"/>
</dbReference>
<feature type="transmembrane region" description="Helical" evidence="5">
    <location>
        <begin position="210"/>
        <end position="228"/>
    </location>
</feature>
<dbReference type="EMBL" id="VFIY01000018">
    <property type="protein sequence ID" value="TPD57638.1"/>
    <property type="molecule type" value="Genomic_DNA"/>
</dbReference>
<comment type="subcellular location">
    <subcellularLocation>
        <location evidence="1">Membrane</location>
        <topology evidence="1">Multi-pass membrane protein</topology>
    </subcellularLocation>
</comment>
<evidence type="ECO:0000256" key="3">
    <source>
        <dbReference type="ARBA" id="ARBA00022989"/>
    </source>
</evidence>
<evidence type="ECO:0000256" key="4">
    <source>
        <dbReference type="ARBA" id="ARBA00023136"/>
    </source>
</evidence>
<evidence type="ECO:0000256" key="5">
    <source>
        <dbReference type="SAM" id="Phobius"/>
    </source>
</evidence>
<dbReference type="Pfam" id="PF00892">
    <property type="entry name" value="EamA"/>
    <property type="match status" value="2"/>
</dbReference>
<name>A0A501PBR6_9PROT</name>
<accession>A0A501PBR6</accession>
<comment type="caution">
    <text evidence="7">The sequence shown here is derived from an EMBL/GenBank/DDBJ whole genome shotgun (WGS) entry which is preliminary data.</text>
</comment>
<keyword evidence="8" id="KW-1185">Reference proteome</keyword>
<dbReference type="InterPro" id="IPR050638">
    <property type="entry name" value="AA-Vitamin_Transporters"/>
</dbReference>
<feature type="transmembrane region" description="Helical" evidence="5">
    <location>
        <begin position="235"/>
        <end position="255"/>
    </location>
</feature>
<dbReference type="RefSeq" id="WP_139941953.1">
    <property type="nucleotide sequence ID" value="NZ_JBHSYP010000005.1"/>
</dbReference>
<feature type="transmembrane region" description="Helical" evidence="5">
    <location>
        <begin position="142"/>
        <end position="160"/>
    </location>
</feature>
<dbReference type="SUPFAM" id="SSF103481">
    <property type="entry name" value="Multidrug resistance efflux transporter EmrE"/>
    <property type="match status" value="2"/>
</dbReference>
<feature type="transmembrane region" description="Helical" evidence="5">
    <location>
        <begin position="58"/>
        <end position="80"/>
    </location>
</feature>
<feature type="transmembrane region" description="Helical" evidence="5">
    <location>
        <begin position="86"/>
        <end position="108"/>
    </location>
</feature>
<dbReference type="Proteomes" id="UP000319148">
    <property type="component" value="Unassembled WGS sequence"/>
</dbReference>
<feature type="domain" description="EamA" evidence="6">
    <location>
        <begin position="142"/>
        <end position="277"/>
    </location>
</feature>
<dbReference type="InterPro" id="IPR000620">
    <property type="entry name" value="EamA_dom"/>
</dbReference>
<dbReference type="PANTHER" id="PTHR32322">
    <property type="entry name" value="INNER MEMBRANE TRANSPORTER"/>
    <property type="match status" value="1"/>
</dbReference>
<dbReference type="AlphaFoldDB" id="A0A501PBR6"/>
<reference evidence="8" key="1">
    <citation type="submission" date="2019-06" db="EMBL/GenBank/DDBJ databases">
        <title>The complete genome of Emcibacter congregatus ZYLT.</title>
        <authorList>
            <person name="Zhao Z."/>
        </authorList>
    </citation>
    <scope>NUCLEOTIDE SEQUENCE [LARGE SCALE GENOMIC DNA]</scope>
    <source>
        <strain evidence="8">MCCC 1A06723</strain>
    </source>
</reference>
<dbReference type="OrthoDB" id="7165334at2"/>
<evidence type="ECO:0000313" key="7">
    <source>
        <dbReference type="EMBL" id="TPD57638.1"/>
    </source>
</evidence>
<keyword evidence="4 5" id="KW-0472">Membrane</keyword>
<evidence type="ECO:0000313" key="8">
    <source>
        <dbReference type="Proteomes" id="UP000319148"/>
    </source>
</evidence>
<evidence type="ECO:0000256" key="1">
    <source>
        <dbReference type="ARBA" id="ARBA00004141"/>
    </source>
</evidence>
<feature type="transmembrane region" description="Helical" evidence="5">
    <location>
        <begin position="172"/>
        <end position="190"/>
    </location>
</feature>
<feature type="transmembrane region" description="Helical" evidence="5">
    <location>
        <begin position="33"/>
        <end position="51"/>
    </location>
</feature>
<dbReference type="GO" id="GO:0016020">
    <property type="term" value="C:membrane"/>
    <property type="evidence" value="ECO:0007669"/>
    <property type="project" value="UniProtKB-SubCell"/>
</dbReference>
<dbReference type="PANTHER" id="PTHR32322:SF9">
    <property type="entry name" value="AMINO-ACID METABOLITE EFFLUX PUMP-RELATED"/>
    <property type="match status" value="1"/>
</dbReference>
<feature type="transmembrane region" description="Helical" evidence="5">
    <location>
        <begin position="7"/>
        <end position="27"/>
    </location>
</feature>
<evidence type="ECO:0000256" key="2">
    <source>
        <dbReference type="ARBA" id="ARBA00022692"/>
    </source>
</evidence>
<feature type="transmembrane region" description="Helical" evidence="5">
    <location>
        <begin position="115"/>
        <end position="136"/>
    </location>
</feature>
<gene>
    <name evidence="7" type="ORF">FIV46_16150</name>
</gene>
<keyword evidence="3 5" id="KW-1133">Transmembrane helix</keyword>
<proteinExistence type="predicted"/>
<sequence length="294" mass="32060">MPLLHILFGIIIAMVWGVNFVVMKIGLEQLDPFWFATLRFAIVLLLMLPWLRVVRGSMLHLALIGITIGGLHFGCAFMALELANKISAIVVLVQTNIPITLIVAHFFLNEKVSVWRGAGIVIAFAGIMIITFDPAISGEGPAILAMLAATVLYSIGSILMRTLKGVSVLTTQAWTGFYSVPILLALSLMFEEGQVRELVNLDGLHWSMLLYTAALSSVVGYGGINFLLKRHPVAHVAPIMLLVPVFATLSAVIFLDEVLTARFLMGSAVTLAGLGLIHYRDWVLNRKMAKALLP</sequence>